<evidence type="ECO:0008006" key="2">
    <source>
        <dbReference type="Google" id="ProtNLM"/>
    </source>
</evidence>
<organism evidence="1">
    <name type="scientific">bioreactor metagenome</name>
    <dbReference type="NCBI Taxonomy" id="1076179"/>
    <lineage>
        <taxon>unclassified sequences</taxon>
        <taxon>metagenomes</taxon>
        <taxon>ecological metagenomes</taxon>
    </lineage>
</organism>
<dbReference type="EMBL" id="VSSQ01000008">
    <property type="protein sequence ID" value="MPL58788.1"/>
    <property type="molecule type" value="Genomic_DNA"/>
</dbReference>
<accession>A0A644SVQ3</accession>
<name>A0A644SVQ3_9ZZZZ</name>
<reference evidence="1" key="1">
    <citation type="submission" date="2019-08" db="EMBL/GenBank/DDBJ databases">
        <authorList>
            <person name="Kucharzyk K."/>
            <person name="Murdoch R.W."/>
            <person name="Higgins S."/>
            <person name="Loffler F."/>
        </authorList>
    </citation>
    <scope>NUCLEOTIDE SEQUENCE</scope>
</reference>
<proteinExistence type="predicted"/>
<evidence type="ECO:0000313" key="1">
    <source>
        <dbReference type="EMBL" id="MPL58788.1"/>
    </source>
</evidence>
<comment type="caution">
    <text evidence="1">The sequence shown here is derived from an EMBL/GenBank/DDBJ whole genome shotgun (WGS) entry which is preliminary data.</text>
</comment>
<protein>
    <recommendedName>
        <fullName evidence="2">GIY-YIG domain-containing protein</fullName>
    </recommendedName>
</protein>
<dbReference type="AlphaFoldDB" id="A0A644SVQ3"/>
<sequence>MEKVRVIHLKWERHPWDNEVFTKFFGKDHYGIYQVYGDHPIYGEDCLLYIGRANYQSYSERMIQHKDLFISNFQNFTRFYISYFLKTEDCPYEKWGELVDQCEQVLINSHSPAYNAMSLKGVVEEPKENILILNWGNRGCLLPEVSSLRYSDKYWLDDPFKKGHMQSKE</sequence>
<gene>
    <name evidence="1" type="ORF">SDC9_04330</name>
</gene>